<feature type="region of interest" description="Disordered" evidence="1">
    <location>
        <begin position="337"/>
        <end position="358"/>
    </location>
</feature>
<keyword evidence="2" id="KW-0812">Transmembrane</keyword>
<evidence type="ECO:0000313" key="4">
    <source>
        <dbReference type="Proteomes" id="UP001596540"/>
    </source>
</evidence>
<feature type="region of interest" description="Disordered" evidence="1">
    <location>
        <begin position="1"/>
        <end position="25"/>
    </location>
</feature>
<dbReference type="Pfam" id="PF11271">
    <property type="entry name" value="PorA"/>
    <property type="match status" value="1"/>
</dbReference>
<feature type="compositionally biased region" description="Basic and acidic residues" evidence="1">
    <location>
        <begin position="348"/>
        <end position="358"/>
    </location>
</feature>
<dbReference type="Proteomes" id="UP001596540">
    <property type="component" value="Unassembled WGS sequence"/>
</dbReference>
<protein>
    <submittedName>
        <fullName evidence="3">DUF3068 domain-containing protein</fullName>
    </submittedName>
</protein>
<comment type="caution">
    <text evidence="3">The sequence shown here is derived from an EMBL/GenBank/DDBJ whole genome shotgun (WGS) entry which is preliminary data.</text>
</comment>
<evidence type="ECO:0000256" key="1">
    <source>
        <dbReference type="SAM" id="MobiDB-lite"/>
    </source>
</evidence>
<gene>
    <name evidence="3" type="ORF">ACFQRF_07560</name>
</gene>
<organism evidence="3 4">
    <name type="scientific">Marinactinospora rubrisoli</name>
    <dbReference type="NCBI Taxonomy" id="2715399"/>
    <lineage>
        <taxon>Bacteria</taxon>
        <taxon>Bacillati</taxon>
        <taxon>Actinomycetota</taxon>
        <taxon>Actinomycetes</taxon>
        <taxon>Streptosporangiales</taxon>
        <taxon>Nocardiopsidaceae</taxon>
        <taxon>Marinactinospora</taxon>
    </lineage>
</organism>
<name>A0ABW2KC16_9ACTN</name>
<evidence type="ECO:0000256" key="2">
    <source>
        <dbReference type="SAM" id="Phobius"/>
    </source>
</evidence>
<reference evidence="4" key="1">
    <citation type="journal article" date="2019" name="Int. J. Syst. Evol. Microbiol.">
        <title>The Global Catalogue of Microorganisms (GCM) 10K type strain sequencing project: providing services to taxonomists for standard genome sequencing and annotation.</title>
        <authorList>
            <consortium name="The Broad Institute Genomics Platform"/>
            <consortium name="The Broad Institute Genome Sequencing Center for Infectious Disease"/>
            <person name="Wu L."/>
            <person name="Ma J."/>
        </authorList>
    </citation>
    <scope>NUCLEOTIDE SEQUENCE [LARGE SCALE GENOMIC DNA]</scope>
    <source>
        <strain evidence="4">CGMCC 4.7382</strain>
    </source>
</reference>
<dbReference type="EMBL" id="JBHTBH010000003">
    <property type="protein sequence ID" value="MFC7327597.1"/>
    <property type="molecule type" value="Genomic_DNA"/>
</dbReference>
<dbReference type="InterPro" id="IPR021424">
    <property type="entry name" value="PorA"/>
</dbReference>
<keyword evidence="2" id="KW-1133">Transmembrane helix</keyword>
<feature type="compositionally biased region" description="Low complexity" evidence="1">
    <location>
        <begin position="8"/>
        <end position="25"/>
    </location>
</feature>
<feature type="transmembrane region" description="Helical" evidence="2">
    <location>
        <begin position="33"/>
        <end position="51"/>
    </location>
</feature>
<keyword evidence="4" id="KW-1185">Reference proteome</keyword>
<keyword evidence="2" id="KW-0472">Membrane</keyword>
<dbReference type="RefSeq" id="WP_379869980.1">
    <property type="nucleotide sequence ID" value="NZ_JBHTBH010000003.1"/>
</dbReference>
<accession>A0ABW2KC16</accession>
<sequence>MSSSQDESAAGPKAAADAGTTGAATGSARRADVPALLVAAGAFLVTLALLLRFPVHGQLARLPDGGHLTWRLEAASARYLDTTTWRTREDAELVRRIDAVGAPVPGAADRAAWNVSATTSGPDGTLGHLAWRVTVDRESGETVACCGGHVGGDHSVRPGGLGPWWPPGGGEVERPVFDPDLRTAVPAAPGGADVIAGVPTERYVQTVGPAVVPEPARPVPASLFGSDARGTVGAARWVAAERVYWVEPVTGRVVQMRERRTETLRPVDGEIEGDAPERVLLAADFRTPLSDATANATAAGRRADLLTSTRTALPAGLAGIGALLILAGFVRRAAAGRTADGKPSASGRRTDAVRRRAG</sequence>
<feature type="transmembrane region" description="Helical" evidence="2">
    <location>
        <begin position="311"/>
        <end position="330"/>
    </location>
</feature>
<evidence type="ECO:0000313" key="3">
    <source>
        <dbReference type="EMBL" id="MFC7327597.1"/>
    </source>
</evidence>
<proteinExistence type="predicted"/>